<dbReference type="AlphaFoldDB" id="A0A377IY18"/>
<dbReference type="Pfam" id="PF04402">
    <property type="entry name" value="SIMPL"/>
    <property type="match status" value="1"/>
</dbReference>
<keyword evidence="3" id="KW-1185">Reference proteome</keyword>
<accession>A0A377IY18</accession>
<dbReference type="Gene3D" id="3.30.70.2970">
    <property type="entry name" value="Protein of unknown function (DUF541), domain 2"/>
    <property type="match status" value="1"/>
</dbReference>
<name>A0A377IY18_9PAST</name>
<evidence type="ECO:0000256" key="1">
    <source>
        <dbReference type="SAM" id="SignalP"/>
    </source>
</evidence>
<dbReference type="OrthoDB" id="7062395at2"/>
<dbReference type="InterPro" id="IPR007497">
    <property type="entry name" value="SIMPL/DUF541"/>
</dbReference>
<proteinExistence type="predicted"/>
<dbReference type="InterPro" id="IPR052022">
    <property type="entry name" value="26kDa_periplasmic_antigen"/>
</dbReference>
<evidence type="ECO:0000313" key="2">
    <source>
        <dbReference type="EMBL" id="STO92520.1"/>
    </source>
</evidence>
<dbReference type="RefSeq" id="WP_115002626.1">
    <property type="nucleotide sequence ID" value="NZ_UGHS01000001.1"/>
</dbReference>
<dbReference type="PANTHER" id="PTHR34387:SF1">
    <property type="entry name" value="PERIPLASMIC IMMUNOGENIC PROTEIN"/>
    <property type="match status" value="1"/>
</dbReference>
<dbReference type="Gene3D" id="3.30.110.170">
    <property type="entry name" value="Protein of unknown function (DUF541), domain 1"/>
    <property type="match status" value="1"/>
</dbReference>
<feature type="chain" id="PRO_5016845263" evidence="1">
    <location>
        <begin position="20"/>
        <end position="230"/>
    </location>
</feature>
<dbReference type="EMBL" id="UGHS01000001">
    <property type="protein sequence ID" value="STO92520.1"/>
    <property type="molecule type" value="Genomic_DNA"/>
</dbReference>
<dbReference type="Proteomes" id="UP000255264">
    <property type="component" value="Unassembled WGS sequence"/>
</dbReference>
<protein>
    <submittedName>
        <fullName evidence="2">Periplasmic/secreted protein</fullName>
    </submittedName>
</protein>
<feature type="signal peptide" evidence="1">
    <location>
        <begin position="1"/>
        <end position="19"/>
    </location>
</feature>
<evidence type="ECO:0000313" key="3">
    <source>
        <dbReference type="Proteomes" id="UP000255264"/>
    </source>
</evidence>
<sequence>MKLRYCALLLAALPLGALAAEEPPRSDVNFTVVTEKEIPRDLLQATLYVRTEGNNLGVLNKQINEKVEGALNLLKTQPEVVLRSNNRDSQIRYNNQGKKNGWIVDASLVVESKNFQAFSELLNQLSEHFAIEDMSASVSKEARKELENELTEAVLLEFNSKAQLIQKSLNAKGYRVVDLDLDLPKAVSEERHEMMRAKAYTAELDEASFNPAGKQILKARINARIALIND</sequence>
<reference evidence="2 3" key="1">
    <citation type="submission" date="2018-06" db="EMBL/GenBank/DDBJ databases">
        <authorList>
            <consortium name="Pathogen Informatics"/>
            <person name="Doyle S."/>
        </authorList>
    </citation>
    <scope>NUCLEOTIDE SEQUENCE [LARGE SCALE GENOMIC DNA]</scope>
    <source>
        <strain evidence="2 3">NCTC13335</strain>
    </source>
</reference>
<gene>
    <name evidence="2" type="ORF">NCTC13335_00355</name>
</gene>
<dbReference type="PANTHER" id="PTHR34387">
    <property type="entry name" value="SLR1258 PROTEIN"/>
    <property type="match status" value="1"/>
</dbReference>
<organism evidence="2 3">
    <name type="scientific">Haemophilus pittmaniae</name>
    <dbReference type="NCBI Taxonomy" id="249188"/>
    <lineage>
        <taxon>Bacteria</taxon>
        <taxon>Pseudomonadati</taxon>
        <taxon>Pseudomonadota</taxon>
        <taxon>Gammaproteobacteria</taxon>
        <taxon>Pasteurellales</taxon>
        <taxon>Pasteurellaceae</taxon>
        <taxon>Haemophilus</taxon>
    </lineage>
</organism>
<dbReference type="GO" id="GO:0006974">
    <property type="term" value="P:DNA damage response"/>
    <property type="evidence" value="ECO:0007669"/>
    <property type="project" value="TreeGrafter"/>
</dbReference>
<keyword evidence="1" id="KW-0732">Signal</keyword>